<dbReference type="RefSeq" id="WP_114955850.1">
    <property type="nucleotide sequence ID" value="NZ_JBHSJF010000006.1"/>
</dbReference>
<evidence type="ECO:0000256" key="1">
    <source>
        <dbReference type="ARBA" id="ARBA00012528"/>
    </source>
</evidence>
<dbReference type="SUPFAM" id="SSF52172">
    <property type="entry name" value="CheY-like"/>
    <property type="match status" value="2"/>
</dbReference>
<feature type="domain" description="GGDEF" evidence="5">
    <location>
        <begin position="322"/>
        <end position="456"/>
    </location>
</feature>
<dbReference type="InterPro" id="IPR011006">
    <property type="entry name" value="CheY-like_superfamily"/>
</dbReference>
<dbReference type="InterPro" id="IPR000160">
    <property type="entry name" value="GGDEF_dom"/>
</dbReference>
<reference evidence="7" key="1">
    <citation type="journal article" date="2019" name="Int. J. Syst. Evol. Microbiol.">
        <title>The Global Catalogue of Microorganisms (GCM) 10K type strain sequencing project: providing services to taxonomists for standard genome sequencing and annotation.</title>
        <authorList>
            <consortium name="The Broad Institute Genomics Platform"/>
            <consortium name="The Broad Institute Genome Sequencing Center for Infectious Disease"/>
            <person name="Wu L."/>
            <person name="Ma J."/>
        </authorList>
    </citation>
    <scope>NUCLEOTIDE SEQUENCE [LARGE SCALE GENOMIC DNA]</scope>
    <source>
        <strain evidence="7">CGMCC 1.16444</strain>
    </source>
</reference>
<keyword evidence="3" id="KW-0597">Phosphoprotein</keyword>
<evidence type="ECO:0000313" key="6">
    <source>
        <dbReference type="EMBL" id="MFC5068233.1"/>
    </source>
</evidence>
<dbReference type="CDD" id="cd17538">
    <property type="entry name" value="REC_D1_PleD-like"/>
    <property type="match status" value="1"/>
</dbReference>
<sequence length="456" mass="50967">MPARVLVVDDVLANVRLLEARLTAEYFEVITAMNGHEALDACVRSQCDIVLLDVMMPGMDGFEVCRRLKEDPATHHIPIVILTALDQPADRVRGLEAGADDFLTKPVSDVALFARVRSLTRLKMMTDELRMRAVSGHQVGMGAVSIETILDNGLNGKILVVDDRAASYERIQTALRDTHKVEIETSPQEALFRASEADYDLMIVSLGFDEFDALRLCSQVRSLERTRNLPLLIVSEPEETARVLRGLDLGVNDYLVRPLDKNEIVARVATQVRRKRYADRLRMNVLQSMELALTDPLTGLHNRRYMETHIETLLEQAASREKPLGVVMVDIDFFKPINDNYGHDAGDEVLREFAVRVRASVRGIDLACRFGGEEFVIVMPDTDLATAQMVGERLRKKIASTPFSINHGQNQLDVTISVGIAMRENGDTGDTVLKRADQALYRAKRSGRNRVECDAA</sequence>
<comment type="catalytic activity">
    <reaction evidence="2">
        <text>2 GTP = 3',3'-c-di-GMP + 2 diphosphate</text>
        <dbReference type="Rhea" id="RHEA:24898"/>
        <dbReference type="ChEBI" id="CHEBI:33019"/>
        <dbReference type="ChEBI" id="CHEBI:37565"/>
        <dbReference type="ChEBI" id="CHEBI:58805"/>
        <dbReference type="EC" id="2.7.7.65"/>
    </reaction>
</comment>
<dbReference type="SMART" id="SM00267">
    <property type="entry name" value="GGDEF"/>
    <property type="match status" value="1"/>
</dbReference>
<dbReference type="InterPro" id="IPR029787">
    <property type="entry name" value="Nucleotide_cyclase"/>
</dbReference>
<dbReference type="PROSITE" id="PS50110">
    <property type="entry name" value="RESPONSE_REGULATORY"/>
    <property type="match status" value="2"/>
</dbReference>
<name>A0ABV9Z325_9HYPH</name>
<dbReference type="EMBL" id="JBHSJF010000006">
    <property type="protein sequence ID" value="MFC5068233.1"/>
    <property type="molecule type" value="Genomic_DNA"/>
</dbReference>
<evidence type="ECO:0000259" key="4">
    <source>
        <dbReference type="PROSITE" id="PS50110"/>
    </source>
</evidence>
<feature type="domain" description="Response regulatory" evidence="4">
    <location>
        <begin position="157"/>
        <end position="272"/>
    </location>
</feature>
<gene>
    <name evidence="6" type="ORF">ACFPFW_09430</name>
</gene>
<evidence type="ECO:0000259" key="5">
    <source>
        <dbReference type="PROSITE" id="PS50887"/>
    </source>
</evidence>
<dbReference type="CDD" id="cd17539">
    <property type="entry name" value="psREC-like_D2_PleD"/>
    <property type="match status" value="1"/>
</dbReference>
<dbReference type="NCBIfam" id="NF007135">
    <property type="entry name" value="PRK09581.1"/>
    <property type="match status" value="1"/>
</dbReference>
<evidence type="ECO:0000256" key="2">
    <source>
        <dbReference type="ARBA" id="ARBA00034247"/>
    </source>
</evidence>
<dbReference type="EC" id="2.7.7.65" evidence="1"/>
<dbReference type="InterPro" id="IPR001789">
    <property type="entry name" value="Sig_transdc_resp-reg_receiver"/>
</dbReference>
<accession>A0ABV9Z325</accession>
<dbReference type="InterPro" id="IPR050469">
    <property type="entry name" value="Diguanylate_Cyclase"/>
</dbReference>
<feature type="domain" description="Response regulatory" evidence="4">
    <location>
        <begin position="4"/>
        <end position="120"/>
    </location>
</feature>
<proteinExistence type="predicted"/>
<evidence type="ECO:0000313" key="7">
    <source>
        <dbReference type="Proteomes" id="UP001595796"/>
    </source>
</evidence>
<evidence type="ECO:0000256" key="3">
    <source>
        <dbReference type="PROSITE-ProRule" id="PRU00169"/>
    </source>
</evidence>
<organism evidence="6 7">
    <name type="scientific">Flaviflagellibacter deserti</name>
    <dbReference type="NCBI Taxonomy" id="2267266"/>
    <lineage>
        <taxon>Bacteria</taxon>
        <taxon>Pseudomonadati</taxon>
        <taxon>Pseudomonadota</taxon>
        <taxon>Alphaproteobacteria</taxon>
        <taxon>Hyphomicrobiales</taxon>
        <taxon>Flaviflagellibacter</taxon>
    </lineage>
</organism>
<dbReference type="SUPFAM" id="SSF55073">
    <property type="entry name" value="Nucleotide cyclase"/>
    <property type="match status" value="1"/>
</dbReference>
<dbReference type="PROSITE" id="PS50887">
    <property type="entry name" value="GGDEF"/>
    <property type="match status" value="1"/>
</dbReference>
<dbReference type="PANTHER" id="PTHR45138:SF9">
    <property type="entry name" value="DIGUANYLATE CYCLASE DGCM-RELATED"/>
    <property type="match status" value="1"/>
</dbReference>
<keyword evidence="7" id="KW-1185">Reference proteome</keyword>
<dbReference type="Pfam" id="PF00072">
    <property type="entry name" value="Response_reg"/>
    <property type="match status" value="2"/>
</dbReference>
<dbReference type="PANTHER" id="PTHR45138">
    <property type="entry name" value="REGULATORY COMPONENTS OF SENSORY TRANSDUCTION SYSTEM"/>
    <property type="match status" value="1"/>
</dbReference>
<dbReference type="Gene3D" id="3.30.70.270">
    <property type="match status" value="1"/>
</dbReference>
<dbReference type="CDD" id="cd01949">
    <property type="entry name" value="GGDEF"/>
    <property type="match status" value="1"/>
</dbReference>
<comment type="caution">
    <text evidence="6">The sequence shown here is derived from an EMBL/GenBank/DDBJ whole genome shotgun (WGS) entry which is preliminary data.</text>
</comment>
<dbReference type="NCBIfam" id="TIGR00254">
    <property type="entry name" value="GGDEF"/>
    <property type="match status" value="1"/>
</dbReference>
<protein>
    <recommendedName>
        <fullName evidence="1">diguanylate cyclase</fullName>
        <ecNumber evidence="1">2.7.7.65</ecNumber>
    </recommendedName>
</protein>
<dbReference type="Proteomes" id="UP001595796">
    <property type="component" value="Unassembled WGS sequence"/>
</dbReference>
<dbReference type="SMART" id="SM00448">
    <property type="entry name" value="REC"/>
    <property type="match status" value="2"/>
</dbReference>
<comment type="caution">
    <text evidence="3">Lacks conserved residue(s) required for the propagation of feature annotation.</text>
</comment>
<dbReference type="InterPro" id="IPR043128">
    <property type="entry name" value="Rev_trsase/Diguanyl_cyclase"/>
</dbReference>
<dbReference type="Gene3D" id="3.40.50.2300">
    <property type="match status" value="2"/>
</dbReference>
<feature type="modified residue" description="4-aspartylphosphate" evidence="3">
    <location>
        <position position="53"/>
    </location>
</feature>
<dbReference type="Pfam" id="PF00990">
    <property type="entry name" value="GGDEF"/>
    <property type="match status" value="1"/>
</dbReference>